<gene>
    <name evidence="1" type="ORF">RFI_01658</name>
</gene>
<keyword evidence="2" id="KW-1185">Reference proteome</keyword>
<evidence type="ECO:0000313" key="1">
    <source>
        <dbReference type="EMBL" id="ETO35405.1"/>
    </source>
</evidence>
<sequence>MSNCKNVLLNLITSAMDNKTMKECTEALKRAYGENTASSSVWNAAQAMFEKKEKIEHKPKLELTRKKFKKSDPNIYCHCLSNIDSNFFEKTSQTGLQNKKKAIFVVNIVTHYCDSLKKKIEISQRSMYRLPVLWKEQNEKISIYMYINILHVATKICRYAYLNNYIMMNV</sequence>
<protein>
    <submittedName>
        <fullName evidence="1">Uncharacterized protein</fullName>
    </submittedName>
</protein>
<dbReference type="AlphaFoldDB" id="X6PA58"/>
<dbReference type="EMBL" id="ASPP01001637">
    <property type="protein sequence ID" value="ETO35405.1"/>
    <property type="molecule type" value="Genomic_DNA"/>
</dbReference>
<name>X6PA58_RETFI</name>
<dbReference type="Proteomes" id="UP000023152">
    <property type="component" value="Unassembled WGS sequence"/>
</dbReference>
<evidence type="ECO:0000313" key="2">
    <source>
        <dbReference type="Proteomes" id="UP000023152"/>
    </source>
</evidence>
<reference evidence="1 2" key="1">
    <citation type="journal article" date="2013" name="Curr. Biol.">
        <title>The Genome of the Foraminiferan Reticulomyxa filosa.</title>
        <authorList>
            <person name="Glockner G."/>
            <person name="Hulsmann N."/>
            <person name="Schleicher M."/>
            <person name="Noegel A.A."/>
            <person name="Eichinger L."/>
            <person name="Gallinger C."/>
            <person name="Pawlowski J."/>
            <person name="Sierra R."/>
            <person name="Euteneuer U."/>
            <person name="Pillet L."/>
            <person name="Moustafa A."/>
            <person name="Platzer M."/>
            <person name="Groth M."/>
            <person name="Szafranski K."/>
            <person name="Schliwa M."/>
        </authorList>
    </citation>
    <scope>NUCLEOTIDE SEQUENCE [LARGE SCALE GENOMIC DNA]</scope>
</reference>
<comment type="caution">
    <text evidence="1">The sequence shown here is derived from an EMBL/GenBank/DDBJ whole genome shotgun (WGS) entry which is preliminary data.</text>
</comment>
<organism evidence="1 2">
    <name type="scientific">Reticulomyxa filosa</name>
    <dbReference type="NCBI Taxonomy" id="46433"/>
    <lineage>
        <taxon>Eukaryota</taxon>
        <taxon>Sar</taxon>
        <taxon>Rhizaria</taxon>
        <taxon>Retaria</taxon>
        <taxon>Foraminifera</taxon>
        <taxon>Monothalamids</taxon>
        <taxon>Reticulomyxidae</taxon>
        <taxon>Reticulomyxa</taxon>
    </lineage>
</organism>
<proteinExistence type="predicted"/>
<accession>X6PA58</accession>